<evidence type="ECO:0000256" key="5">
    <source>
        <dbReference type="ARBA" id="ARBA00023136"/>
    </source>
</evidence>
<feature type="domain" description="Type II secretion system protein GspF" evidence="7">
    <location>
        <begin position="171"/>
        <end position="298"/>
    </location>
</feature>
<sequence length="308" mass="32496">MITWILLGGALSGAGVLLLLLILLPPAVQPAAGLAELDTRRDQERLRRDVRRLDPGEDALPEWADVLGIRAAAVARRLGTDLFSLNADLAVVGRSLERHLATSVLVGLGGFVAPILVVGLMQLMGVPLGWSVPVIVSLALGLAGLALPTLRLRGQATEARRDFRHVVGSYLDLVSMSLSAGRGVPEALDAASALCDDPAMVRIRDALAVARLRGDTPWAALGQLGTQLRIDELRDLSAALALVAEDGAKVRESLAARASSMRRRDLADAESRAGEGSESMLVAQLVIAMGFIVFLVYPALRGIMGSSL</sequence>
<dbReference type="PANTHER" id="PTHR35007:SF1">
    <property type="entry name" value="PILUS ASSEMBLY PROTEIN"/>
    <property type="match status" value="1"/>
</dbReference>
<feature type="transmembrane region" description="Helical" evidence="6">
    <location>
        <begin position="130"/>
        <end position="150"/>
    </location>
</feature>
<evidence type="ECO:0000313" key="9">
    <source>
        <dbReference type="Proteomes" id="UP000273001"/>
    </source>
</evidence>
<proteinExistence type="predicted"/>
<keyword evidence="4 6" id="KW-1133">Transmembrane helix</keyword>
<accession>A0ABM6Z564</accession>
<evidence type="ECO:0000256" key="4">
    <source>
        <dbReference type="ARBA" id="ARBA00022989"/>
    </source>
</evidence>
<comment type="subcellular location">
    <subcellularLocation>
        <location evidence="1">Cell membrane</location>
        <topology evidence="1">Multi-pass membrane protein</topology>
    </subcellularLocation>
</comment>
<gene>
    <name evidence="8" type="ORF">D5R93_11705</name>
</gene>
<dbReference type="InterPro" id="IPR018076">
    <property type="entry name" value="T2SS_GspF_dom"/>
</dbReference>
<keyword evidence="2" id="KW-1003">Cell membrane</keyword>
<keyword evidence="5 6" id="KW-0472">Membrane</keyword>
<evidence type="ECO:0000256" key="3">
    <source>
        <dbReference type="ARBA" id="ARBA00022692"/>
    </source>
</evidence>
<dbReference type="Pfam" id="PF00482">
    <property type="entry name" value="T2SSF"/>
    <property type="match status" value="1"/>
</dbReference>
<dbReference type="EMBL" id="CP032514">
    <property type="protein sequence ID" value="AYD90497.1"/>
    <property type="molecule type" value="Genomic_DNA"/>
</dbReference>
<feature type="transmembrane region" description="Helical" evidence="6">
    <location>
        <begin position="281"/>
        <end position="300"/>
    </location>
</feature>
<protein>
    <submittedName>
        <fullName evidence="8">Type II secretion protein F</fullName>
    </submittedName>
</protein>
<evidence type="ECO:0000256" key="2">
    <source>
        <dbReference type="ARBA" id="ARBA00022475"/>
    </source>
</evidence>
<evidence type="ECO:0000256" key="1">
    <source>
        <dbReference type="ARBA" id="ARBA00004651"/>
    </source>
</evidence>
<dbReference type="Proteomes" id="UP000273001">
    <property type="component" value="Chromosome"/>
</dbReference>
<evidence type="ECO:0000259" key="7">
    <source>
        <dbReference type="Pfam" id="PF00482"/>
    </source>
</evidence>
<reference evidence="8 9" key="1">
    <citation type="submission" date="2018-09" db="EMBL/GenBank/DDBJ databases">
        <authorList>
            <person name="Li J."/>
        </authorList>
    </citation>
    <scope>NUCLEOTIDE SEQUENCE [LARGE SCALE GENOMIC DNA]</scope>
    <source>
        <strain evidence="8 9">2129</strain>
    </source>
</reference>
<keyword evidence="9" id="KW-1185">Reference proteome</keyword>
<evidence type="ECO:0000313" key="8">
    <source>
        <dbReference type="EMBL" id="AYD90497.1"/>
    </source>
</evidence>
<keyword evidence="3 6" id="KW-0812">Transmembrane</keyword>
<organism evidence="8 9">
    <name type="scientific">Actinomyces lilanjuaniae</name>
    <dbReference type="NCBI Taxonomy" id="2321394"/>
    <lineage>
        <taxon>Bacteria</taxon>
        <taxon>Bacillati</taxon>
        <taxon>Actinomycetota</taxon>
        <taxon>Actinomycetes</taxon>
        <taxon>Actinomycetales</taxon>
        <taxon>Actinomycetaceae</taxon>
        <taxon>Actinomyces</taxon>
    </lineage>
</organism>
<feature type="transmembrane region" description="Helical" evidence="6">
    <location>
        <begin position="100"/>
        <end position="124"/>
    </location>
</feature>
<evidence type="ECO:0000256" key="6">
    <source>
        <dbReference type="SAM" id="Phobius"/>
    </source>
</evidence>
<dbReference type="PANTHER" id="PTHR35007">
    <property type="entry name" value="INTEGRAL MEMBRANE PROTEIN-RELATED"/>
    <property type="match status" value="1"/>
</dbReference>
<name>A0ABM6Z564_9ACTO</name>